<dbReference type="SUPFAM" id="SSF51735">
    <property type="entry name" value="NAD(P)-binding Rossmann-fold domains"/>
    <property type="match status" value="1"/>
</dbReference>
<keyword evidence="2" id="KW-1185">Reference proteome</keyword>
<dbReference type="RefSeq" id="WP_105716148.1">
    <property type="nucleotide sequence ID" value="NZ_PVBQ01000004.1"/>
</dbReference>
<dbReference type="Gene3D" id="3.40.50.720">
    <property type="entry name" value="NAD(P)-binding Rossmann-like Domain"/>
    <property type="match status" value="1"/>
</dbReference>
<organism evidence="1 2">
    <name type="scientific">Sphingobacterium haloxyli</name>
    <dbReference type="NCBI Taxonomy" id="2100533"/>
    <lineage>
        <taxon>Bacteria</taxon>
        <taxon>Pseudomonadati</taxon>
        <taxon>Bacteroidota</taxon>
        <taxon>Sphingobacteriia</taxon>
        <taxon>Sphingobacteriales</taxon>
        <taxon>Sphingobacteriaceae</taxon>
        <taxon>Sphingobacterium</taxon>
    </lineage>
</organism>
<dbReference type="OrthoDB" id="9785845at2"/>
<gene>
    <name evidence="1" type="ORF">C5745_06310</name>
</gene>
<evidence type="ECO:0000313" key="1">
    <source>
        <dbReference type="EMBL" id="PRD48121.1"/>
    </source>
</evidence>
<reference evidence="1 2" key="1">
    <citation type="submission" date="2018-02" db="EMBL/GenBank/DDBJ databases">
        <title>The draft genome of Sphingobacterium sp. 5JN-11.</title>
        <authorList>
            <person name="Liu L."/>
            <person name="Li L."/>
            <person name="Liang L."/>
            <person name="Zhang X."/>
            <person name="Wang T."/>
        </authorList>
    </citation>
    <scope>NUCLEOTIDE SEQUENCE [LARGE SCALE GENOMIC DNA]</scope>
    <source>
        <strain evidence="1 2">5JN-11</strain>
    </source>
</reference>
<dbReference type="EMBL" id="PVBQ01000004">
    <property type="protein sequence ID" value="PRD48121.1"/>
    <property type="molecule type" value="Genomic_DNA"/>
</dbReference>
<accession>A0A2S9J5S3</accession>
<dbReference type="Proteomes" id="UP000239711">
    <property type="component" value="Unassembled WGS sequence"/>
</dbReference>
<proteinExistence type="predicted"/>
<dbReference type="InterPro" id="IPR036291">
    <property type="entry name" value="NAD(P)-bd_dom_sf"/>
</dbReference>
<protein>
    <submittedName>
        <fullName evidence="1">Epimerase</fullName>
    </submittedName>
</protein>
<comment type="caution">
    <text evidence="1">The sequence shown here is derived from an EMBL/GenBank/DDBJ whole genome shotgun (WGS) entry which is preliminary data.</text>
</comment>
<dbReference type="AlphaFoldDB" id="A0A2S9J5S3"/>
<name>A0A2S9J5S3_9SPHI</name>
<sequence length="337" mass="37473">MDLKELEEKYTRPSNELVKDVHELEGDIMLLGIAGKMGVSMGSLLVDALRQAGKDNRVYGVSRFSDNMVKQQVDAGGVTTIACDLLHNADLQALPDVPNIIYLAGHKFGTTGNEDFTWAMNTYLPGRVAEKFRKSNIVAFSSGNVLPFVKLQEGGADENILPQPVGEYAQSCLGRERVFQYFSKKNGTPILIYRLNYAVDFRYGVVMEIAKAVLHGQAIDLRTENVNVIWQGDANEIAIRSLLHCTSPAKVLNVTGPETLSIRWLAKEFGKLFNREPLFQFEAEGTALLNNASECHRLFGYPKVSIREIIDITGNWLLNGGDEFGKPTHFQERGGQF</sequence>
<evidence type="ECO:0000313" key="2">
    <source>
        <dbReference type="Proteomes" id="UP000239711"/>
    </source>
</evidence>